<evidence type="ECO:0000256" key="1">
    <source>
        <dbReference type="ARBA" id="ARBA00018672"/>
    </source>
</evidence>
<dbReference type="PROSITE" id="PS51832">
    <property type="entry name" value="HD_GYP"/>
    <property type="match status" value="1"/>
</dbReference>
<feature type="modified residue" description="4-aspartylphosphate" evidence="3">
    <location>
        <position position="352"/>
    </location>
</feature>
<name>A0A173X5K4_9FIRM</name>
<dbReference type="EMBL" id="CYZN01000001">
    <property type="protein sequence ID" value="CUN46991.1"/>
    <property type="molecule type" value="Genomic_DNA"/>
</dbReference>
<evidence type="ECO:0000313" key="10">
    <source>
        <dbReference type="Proteomes" id="UP000477285"/>
    </source>
</evidence>
<dbReference type="GO" id="GO:0016787">
    <property type="term" value="F:hydrolase activity"/>
    <property type="evidence" value="ECO:0007669"/>
    <property type="project" value="UniProtKB-KW"/>
</dbReference>
<protein>
    <recommendedName>
        <fullName evidence="1">Stage 0 sporulation protein A homolog</fullName>
    </recommendedName>
</protein>
<dbReference type="Gene3D" id="3.40.50.2300">
    <property type="match status" value="1"/>
</dbReference>
<dbReference type="AlphaFoldDB" id="A0A173X5K4"/>
<dbReference type="PANTHER" id="PTHR45228">
    <property type="entry name" value="CYCLIC DI-GMP PHOSPHODIESTERASE TM_0186-RELATED"/>
    <property type="match status" value="1"/>
</dbReference>
<dbReference type="Gene3D" id="3.30.70.270">
    <property type="match status" value="1"/>
</dbReference>
<evidence type="ECO:0000259" key="6">
    <source>
        <dbReference type="PROSITE" id="PS51832"/>
    </source>
</evidence>
<dbReference type="PROSITE" id="PS50887">
    <property type="entry name" value="GGDEF"/>
    <property type="match status" value="1"/>
</dbReference>
<evidence type="ECO:0000259" key="5">
    <source>
        <dbReference type="PROSITE" id="PS50887"/>
    </source>
</evidence>
<dbReference type="InterPro" id="IPR000160">
    <property type="entry name" value="GGDEF_dom"/>
</dbReference>
<dbReference type="Gene3D" id="1.10.3210.10">
    <property type="entry name" value="Hypothetical protein af1432"/>
    <property type="match status" value="1"/>
</dbReference>
<reference evidence="8 10" key="2">
    <citation type="journal article" date="2019" name="Nat. Med.">
        <title>A library of human gut bacterial isolates paired with longitudinal multiomics data enables mechanistic microbiome research.</title>
        <authorList>
            <person name="Poyet M."/>
            <person name="Groussin M."/>
            <person name="Gibbons S.M."/>
            <person name="Avila-Pacheco J."/>
            <person name="Jiang X."/>
            <person name="Kearney S.M."/>
            <person name="Perrotta A.R."/>
            <person name="Berdy B."/>
            <person name="Zhao S."/>
            <person name="Lieberman T.D."/>
            <person name="Swanson P.K."/>
            <person name="Smith M."/>
            <person name="Roesemann S."/>
            <person name="Alexander J.E."/>
            <person name="Rich S.A."/>
            <person name="Livny J."/>
            <person name="Vlamakis H."/>
            <person name="Clish C."/>
            <person name="Bullock K."/>
            <person name="Deik A."/>
            <person name="Scott J."/>
            <person name="Pierce K.A."/>
            <person name="Xavier R.J."/>
            <person name="Alm E.J."/>
        </authorList>
    </citation>
    <scope>NUCLEOTIDE SEQUENCE [LARGE SCALE GENOMIC DNA]</scope>
    <source>
        <strain evidence="8 10">BIOML-A1</strain>
    </source>
</reference>
<dbReference type="Pfam" id="PF00072">
    <property type="entry name" value="Response_reg"/>
    <property type="match status" value="1"/>
</dbReference>
<evidence type="ECO:0000313" key="7">
    <source>
        <dbReference type="EMBL" id="CUN46991.1"/>
    </source>
</evidence>
<evidence type="ECO:0000256" key="3">
    <source>
        <dbReference type="PROSITE-ProRule" id="PRU00169"/>
    </source>
</evidence>
<feature type="domain" description="GGDEF" evidence="5">
    <location>
        <begin position="158"/>
        <end position="286"/>
    </location>
</feature>
<dbReference type="SMART" id="SM00448">
    <property type="entry name" value="REC"/>
    <property type="match status" value="1"/>
</dbReference>
<dbReference type="Pfam" id="PF00990">
    <property type="entry name" value="GGDEF"/>
    <property type="match status" value="1"/>
</dbReference>
<reference evidence="7 9" key="1">
    <citation type="submission" date="2015-09" db="EMBL/GenBank/DDBJ databases">
        <authorList>
            <consortium name="Pathogen Informatics"/>
        </authorList>
    </citation>
    <scope>NUCLEOTIDE SEQUENCE [LARGE SCALE GENOMIC DNA]</scope>
    <source>
        <strain evidence="7 9">2789STDY5834863</strain>
    </source>
</reference>
<gene>
    <name evidence="7" type="primary">rpfG_1</name>
    <name evidence="7" type="ORF">ERS852478_00223</name>
    <name evidence="8" type="ORF">GT728_05875</name>
</gene>
<dbReference type="Proteomes" id="UP000095431">
    <property type="component" value="Unassembled WGS sequence"/>
</dbReference>
<dbReference type="Pfam" id="PF13487">
    <property type="entry name" value="HD_5"/>
    <property type="match status" value="1"/>
</dbReference>
<organism evidence="7 9">
    <name type="scientific">Blautia wexlerae</name>
    <dbReference type="NCBI Taxonomy" id="418240"/>
    <lineage>
        <taxon>Bacteria</taxon>
        <taxon>Bacillati</taxon>
        <taxon>Bacillota</taxon>
        <taxon>Clostridia</taxon>
        <taxon>Lachnospirales</taxon>
        <taxon>Lachnospiraceae</taxon>
        <taxon>Blautia</taxon>
    </lineage>
</organism>
<dbReference type="InterPro" id="IPR052020">
    <property type="entry name" value="Cyclic_di-GMP/3'3'-cGAMP_PDE"/>
</dbReference>
<dbReference type="eggNOG" id="COG3437">
    <property type="taxonomic scope" value="Bacteria"/>
</dbReference>
<evidence type="ECO:0000259" key="4">
    <source>
        <dbReference type="PROSITE" id="PS50110"/>
    </source>
</evidence>
<accession>A0A173X5K4</accession>
<dbReference type="PANTHER" id="PTHR45228:SF4">
    <property type="entry name" value="LIPOPROTEIN"/>
    <property type="match status" value="1"/>
</dbReference>
<evidence type="ECO:0000256" key="2">
    <source>
        <dbReference type="ARBA" id="ARBA00024867"/>
    </source>
</evidence>
<keyword evidence="7" id="KW-0378">Hydrolase</keyword>
<dbReference type="InterPro" id="IPR037522">
    <property type="entry name" value="HD_GYP_dom"/>
</dbReference>
<dbReference type="CDD" id="cd00077">
    <property type="entry name" value="HDc"/>
    <property type="match status" value="1"/>
</dbReference>
<dbReference type="GO" id="GO:0000160">
    <property type="term" value="P:phosphorelay signal transduction system"/>
    <property type="evidence" value="ECO:0007669"/>
    <property type="project" value="InterPro"/>
</dbReference>
<evidence type="ECO:0000313" key="9">
    <source>
        <dbReference type="Proteomes" id="UP000095431"/>
    </source>
</evidence>
<dbReference type="eggNOG" id="COG2199">
    <property type="taxonomic scope" value="Bacteria"/>
</dbReference>
<dbReference type="InterPro" id="IPR011006">
    <property type="entry name" value="CheY-like_superfamily"/>
</dbReference>
<dbReference type="InterPro" id="IPR029787">
    <property type="entry name" value="Nucleotide_cyclase"/>
</dbReference>
<dbReference type="CDD" id="cd01949">
    <property type="entry name" value="GGDEF"/>
    <property type="match status" value="1"/>
</dbReference>
<dbReference type="InterPro" id="IPR003607">
    <property type="entry name" value="HD/PDEase_dom"/>
</dbReference>
<dbReference type="EMBL" id="WWVQ01000010">
    <property type="protein sequence ID" value="MZL32746.1"/>
    <property type="molecule type" value="Genomic_DNA"/>
</dbReference>
<feature type="domain" description="HD-GYP" evidence="6">
    <location>
        <begin position="439"/>
        <end position="647"/>
    </location>
</feature>
<dbReference type="SUPFAM" id="SSF55073">
    <property type="entry name" value="Nucleotide cyclase"/>
    <property type="match status" value="1"/>
</dbReference>
<dbReference type="RefSeq" id="WP_022381031.1">
    <property type="nucleotide sequence ID" value="NZ_BTHH01000006.1"/>
</dbReference>
<sequence>MIEWKQMTMQEAENKMEVLREIFDVVRLLKGSDLQAAGMERKLAGRENLCQCYAFWNKDKRCENCISLKALEEKKQTSKIEFLDSDMYQVFVRYLEIDDEPYVMEMLKKLDENTLTDEEGYEKLTEKLTVYSEKLYKDVLTGAYNRRYFEEKVKNMSLNAGVAVIDLDDFKLFNDTYGHDGGDLVLTTVVNVIRHYIRRTDILVRYGGDEFLLILPGIEKGVFSQKLRMIQEKIHATHIPGFNRLKLSVSIGGAMFTHGRLEEALTKADRLMYMAKGHKNIVVTRWEQKQNTDKMEKRNLPQLLVVDDSEMNREILKEILGKEYRILEACDGEEALKMLEQYGTEISLVLLDIIMPKMDGFEVLAYMNRDKWIEDIPVIMISSEGSESYIRRAYELGASDYISRPFDAKVVYQRVINMIKLYAKQRRLIHLVTDQIYEKEKNNRMMTGILSQIVEFRNGESRLHVLHINILTQLLLEKLMRKSENYDLSWSQQHMIATASALHDIGKIGIDEKILNKPGKLTKEEFEAMKQHTIIGARMLDRLEMYHDEEMMKYAYEICRWHHERYDGKGYPDGLKGEEIPISAQVVSLADVYDALVSDRVYKKAYSHEKAIEMILNGECGMFNPLLLECLVEIQDKVRKELDIKDVNECLEYLEERNR</sequence>
<dbReference type="SMART" id="SM00267">
    <property type="entry name" value="GGDEF"/>
    <property type="match status" value="1"/>
</dbReference>
<dbReference type="SMART" id="SM00471">
    <property type="entry name" value="HDc"/>
    <property type="match status" value="1"/>
</dbReference>
<evidence type="ECO:0000313" key="8">
    <source>
        <dbReference type="EMBL" id="MZL32746.1"/>
    </source>
</evidence>
<dbReference type="PROSITE" id="PS50110">
    <property type="entry name" value="RESPONSE_REGULATORY"/>
    <property type="match status" value="1"/>
</dbReference>
<dbReference type="InterPro" id="IPR001789">
    <property type="entry name" value="Sig_transdc_resp-reg_receiver"/>
</dbReference>
<dbReference type="Proteomes" id="UP000477285">
    <property type="component" value="Unassembled WGS sequence"/>
</dbReference>
<proteinExistence type="predicted"/>
<comment type="function">
    <text evidence="2">May play the central regulatory role in sporulation. It may be an element of the effector pathway responsible for the activation of sporulation genes in response to nutritional stress. Spo0A may act in concert with spo0H (a sigma factor) to control the expression of some genes that are critical to the sporulation process.</text>
</comment>
<keyword evidence="3" id="KW-0597">Phosphoprotein</keyword>
<dbReference type="SUPFAM" id="SSF52172">
    <property type="entry name" value="CheY-like"/>
    <property type="match status" value="1"/>
</dbReference>
<feature type="domain" description="Response regulatory" evidence="4">
    <location>
        <begin position="302"/>
        <end position="419"/>
    </location>
</feature>
<dbReference type="InterPro" id="IPR043128">
    <property type="entry name" value="Rev_trsase/Diguanyl_cyclase"/>
</dbReference>
<dbReference type="SUPFAM" id="SSF109604">
    <property type="entry name" value="HD-domain/PDEase-like"/>
    <property type="match status" value="1"/>
</dbReference>
<dbReference type="NCBIfam" id="TIGR00254">
    <property type="entry name" value="GGDEF"/>
    <property type="match status" value="1"/>
</dbReference>